<feature type="domain" description="UspA" evidence="2">
    <location>
        <begin position="6"/>
        <end position="128"/>
    </location>
</feature>
<dbReference type="Proteomes" id="UP000223071">
    <property type="component" value="Unassembled WGS sequence"/>
</dbReference>
<dbReference type="PANTHER" id="PTHR46268">
    <property type="entry name" value="STRESS RESPONSE PROTEIN NHAX"/>
    <property type="match status" value="1"/>
</dbReference>
<dbReference type="Pfam" id="PF00582">
    <property type="entry name" value="Usp"/>
    <property type="match status" value="2"/>
</dbReference>
<sequence>MAENGPILIPLDGSSLAEHALVDAAWLRRITGLPVRLIHVMEHDGTPEERQHAAEKFREYATAQAEKHGLGEVTCDVVVGPPAKEILQASETASYIVIATHGRGGFKAMILGSVADKVIRGAKVPVLVEPGTEAPEPPGNGRPILVALDGSEEAERGLSLARELAAKAELPLVLLRAYSVPPPAGIEFSYYPADLSATLEAAAREYLQATAKPGERTVLVQGDAATAVLEVADRENASLIVMTSTGKGVLKRLALGSTTDRVVHSTHRPVLVVPTHHD</sequence>
<comment type="caution">
    <text evidence="3">The sequence shown here is derived from an EMBL/GenBank/DDBJ whole genome shotgun (WGS) entry which is preliminary data.</text>
</comment>
<feature type="domain" description="UspA" evidence="2">
    <location>
        <begin position="142"/>
        <end position="274"/>
    </location>
</feature>
<proteinExistence type="inferred from homology"/>
<comment type="similarity">
    <text evidence="1">Belongs to the universal stress protein A family.</text>
</comment>
<protein>
    <submittedName>
        <fullName evidence="3">Nucleotide-binding universal stress UspA family protein</fullName>
    </submittedName>
</protein>
<accession>A0A2A9HFS7</accession>
<dbReference type="AlphaFoldDB" id="A0A2A9HFS7"/>
<dbReference type="PRINTS" id="PR01438">
    <property type="entry name" value="UNVRSLSTRESS"/>
</dbReference>
<dbReference type="InterPro" id="IPR006016">
    <property type="entry name" value="UspA"/>
</dbReference>
<dbReference type="InterPro" id="IPR006015">
    <property type="entry name" value="Universal_stress_UspA"/>
</dbReference>
<evidence type="ECO:0000313" key="4">
    <source>
        <dbReference type="Proteomes" id="UP000223071"/>
    </source>
</evidence>
<evidence type="ECO:0000259" key="2">
    <source>
        <dbReference type="Pfam" id="PF00582"/>
    </source>
</evidence>
<dbReference type="EMBL" id="PDJQ01000001">
    <property type="protein sequence ID" value="PFG73991.1"/>
    <property type="molecule type" value="Genomic_DNA"/>
</dbReference>
<evidence type="ECO:0000256" key="1">
    <source>
        <dbReference type="ARBA" id="ARBA00008791"/>
    </source>
</evidence>
<dbReference type="CDD" id="cd00293">
    <property type="entry name" value="USP-like"/>
    <property type="match status" value="2"/>
</dbReference>
<reference evidence="3 4" key="1">
    <citation type="submission" date="2017-09" db="EMBL/GenBank/DDBJ databases">
        <title>Sequencing the genomes of two abundant thermophiles in Great Basin hot springs: Thermocrinis jamiesonii and novel Chloroflexi Thermoflexus hugenholtzii.</title>
        <authorList>
            <person name="Hedlund B."/>
        </authorList>
    </citation>
    <scope>NUCLEOTIDE SEQUENCE [LARGE SCALE GENOMIC DNA]</scope>
    <source>
        <strain evidence="3 4">G233</strain>
    </source>
</reference>
<dbReference type="Gene3D" id="3.40.50.12370">
    <property type="match status" value="1"/>
</dbReference>
<keyword evidence="4" id="KW-1185">Reference proteome</keyword>
<dbReference type="PANTHER" id="PTHR46268:SF6">
    <property type="entry name" value="UNIVERSAL STRESS PROTEIN UP12"/>
    <property type="match status" value="1"/>
</dbReference>
<gene>
    <name evidence="3" type="ORF">A9A59_1198</name>
</gene>
<organism evidence="3 4">
    <name type="scientific">Tepidiforma thermophila (strain KCTC 52669 / CGMCC 1.13589 / G233)</name>
    <dbReference type="NCBI Taxonomy" id="2761530"/>
    <lineage>
        <taxon>Bacteria</taxon>
        <taxon>Bacillati</taxon>
        <taxon>Chloroflexota</taxon>
        <taxon>Tepidiformia</taxon>
        <taxon>Tepidiformales</taxon>
        <taxon>Tepidiformaceae</taxon>
        <taxon>Tepidiforma</taxon>
    </lineage>
</organism>
<dbReference type="RefSeq" id="WP_098503413.1">
    <property type="nucleotide sequence ID" value="NZ_PDJQ01000001.1"/>
</dbReference>
<evidence type="ECO:0000313" key="3">
    <source>
        <dbReference type="EMBL" id="PFG73991.1"/>
    </source>
</evidence>
<name>A0A2A9HFS7_TEPT2</name>
<dbReference type="SUPFAM" id="SSF52402">
    <property type="entry name" value="Adenine nucleotide alpha hydrolases-like"/>
    <property type="match status" value="2"/>
</dbReference>